<dbReference type="EMBL" id="LGUF01000007">
    <property type="protein sequence ID" value="KON85668.1"/>
    <property type="molecule type" value="Genomic_DNA"/>
</dbReference>
<sequence length="359" mass="42704">MKKNFLNDLHFKQEVYVLEDYQPFEGLDFLEKYHFNSFLPPSRLDSYLPLSNRQTSANFWKKNLEEEFILDENFHRDLLYHALETSLENWANYKQIPTKEFMAILKKQQEIENNSNQMIEDEGYYKMKVNSPFNEQLFFGVTPEAMENIEKTYSLQDAHSLYTELAKLEVFDFRSLYRFSKHFGMPYGIMDDNGFDLYLDGDTLFFPFCSIAVLNKKIAIYKRDFEWFKIIQTKNVSKIRSLLYNTDAQDNLSDDDVIDQAKEHITSLLSRLDAFNVSMYVDYQDGSFVPGVWFSDLFNFAYFQLAKALSNNIEVRECDYCGHIFEVTHKRQRFCPPLPNRKRSSCEMAYNNRLKKEKK</sequence>
<reference evidence="2" key="1">
    <citation type="submission" date="2015-07" db="EMBL/GenBank/DDBJ databases">
        <title>Fjat-10036 dsm4.</title>
        <authorList>
            <person name="Liu B."/>
            <person name="Wang J."/>
            <person name="Zhu Y."/>
            <person name="Liu G."/>
            <person name="Chen Q."/>
            <person name="Chen Z."/>
            <person name="Lan J."/>
            <person name="Che J."/>
            <person name="Ge C."/>
            <person name="Shi H."/>
            <person name="Pan Z."/>
            <person name="Liu X."/>
        </authorList>
    </citation>
    <scope>NUCLEOTIDE SEQUENCE [LARGE SCALE GENOMIC DNA]</scope>
    <source>
        <strain evidence="2">DSM 4</strain>
    </source>
</reference>
<dbReference type="Proteomes" id="UP000037109">
    <property type="component" value="Unassembled WGS sequence"/>
</dbReference>
<protein>
    <submittedName>
        <fullName evidence="1">Uncharacterized protein</fullName>
    </submittedName>
</protein>
<evidence type="ECO:0000313" key="2">
    <source>
        <dbReference type="Proteomes" id="UP000037109"/>
    </source>
</evidence>
<proteinExistence type="predicted"/>
<dbReference type="OrthoDB" id="2935297at2"/>
<dbReference type="PATRIC" id="fig|1459.3.peg.364"/>
<comment type="caution">
    <text evidence="1">The sequence shown here is derived from an EMBL/GenBank/DDBJ whole genome shotgun (WGS) entry which is preliminary data.</text>
</comment>
<dbReference type="STRING" id="1459.AF332_01630"/>
<dbReference type="RefSeq" id="WP_053433066.1">
    <property type="nucleotide sequence ID" value="NZ_LGUF01000007.1"/>
</dbReference>
<gene>
    <name evidence="1" type="ORF">AF332_01630</name>
</gene>
<dbReference type="AlphaFoldDB" id="A0A0M0G7C3"/>
<name>A0A0M0G7C3_SPOGL</name>
<evidence type="ECO:0000313" key="1">
    <source>
        <dbReference type="EMBL" id="KON85668.1"/>
    </source>
</evidence>
<organism evidence="1 2">
    <name type="scientific">Sporosarcina globispora</name>
    <name type="common">Bacillus globisporus</name>
    <dbReference type="NCBI Taxonomy" id="1459"/>
    <lineage>
        <taxon>Bacteria</taxon>
        <taxon>Bacillati</taxon>
        <taxon>Bacillota</taxon>
        <taxon>Bacilli</taxon>
        <taxon>Bacillales</taxon>
        <taxon>Caryophanaceae</taxon>
        <taxon>Sporosarcina</taxon>
    </lineage>
</organism>
<keyword evidence="2" id="KW-1185">Reference proteome</keyword>
<accession>A0A0M0G7C3</accession>